<proteinExistence type="predicted"/>
<organism evidence="1 2">
    <name type="scientific">Manihot esculenta</name>
    <name type="common">Cassava</name>
    <name type="synonym">Jatropha manihot</name>
    <dbReference type="NCBI Taxonomy" id="3983"/>
    <lineage>
        <taxon>Eukaryota</taxon>
        <taxon>Viridiplantae</taxon>
        <taxon>Streptophyta</taxon>
        <taxon>Embryophyta</taxon>
        <taxon>Tracheophyta</taxon>
        <taxon>Spermatophyta</taxon>
        <taxon>Magnoliopsida</taxon>
        <taxon>eudicotyledons</taxon>
        <taxon>Gunneridae</taxon>
        <taxon>Pentapetalae</taxon>
        <taxon>rosids</taxon>
        <taxon>fabids</taxon>
        <taxon>Malpighiales</taxon>
        <taxon>Euphorbiaceae</taxon>
        <taxon>Crotonoideae</taxon>
        <taxon>Manihoteae</taxon>
        <taxon>Manihot</taxon>
    </lineage>
</organism>
<comment type="caution">
    <text evidence="1">The sequence shown here is derived from an EMBL/GenBank/DDBJ whole genome shotgun (WGS) entry which is preliminary data.</text>
</comment>
<sequence length="421" mass="47795">MHIYLRCWRSLKKWVVEISKNKGGRRFRRMNCFACCRLEHKHSFNQTIAYTSNTFNNNGHTFSFFLKNISRRTVSKKQKLIDEEVMKFGNAKVSAQVFSYKELAAATENFHPDFVLGEGGFGRVYRGYIERIHQVVAIKQLDRNGRQGSREFFSEILMLSLVHNANLVKLIGYCVDGDHRILVYELMPNGSLENHLLDLEPGKKPLDWYSRMRIAVGAARGLQFLHESNPPVIFRDFKASNILLDEDFNPKLSDFGLAKLGPIGEKDHVSTRVMGTYGYCAPEYQRTGKLTKASDVYSFGVVFMEIITGRRVIDSERPTEEQNLLDWAEPLFKDKHKCTSIVDPLLGGNFPTKGLHQALAIAGLCLQQESDVRPVMADVVTALEFLANPKLEEKIDDGASKKAIPYIDSVKEANFNANMEA</sequence>
<protein>
    <submittedName>
        <fullName evidence="1">Uncharacterized protein</fullName>
    </submittedName>
</protein>
<evidence type="ECO:0000313" key="2">
    <source>
        <dbReference type="Proteomes" id="UP000091857"/>
    </source>
</evidence>
<evidence type="ECO:0000313" key="1">
    <source>
        <dbReference type="EMBL" id="KAG8635226.1"/>
    </source>
</evidence>
<dbReference type="EMBL" id="CM004402">
    <property type="protein sequence ID" value="KAG8635226.1"/>
    <property type="molecule type" value="Genomic_DNA"/>
</dbReference>
<reference evidence="2" key="1">
    <citation type="journal article" date="2016" name="Nat. Biotechnol.">
        <title>Sequencing wild and cultivated cassava and related species reveals extensive interspecific hybridization and genetic diversity.</title>
        <authorList>
            <person name="Bredeson J.V."/>
            <person name="Lyons J.B."/>
            <person name="Prochnik S.E."/>
            <person name="Wu G.A."/>
            <person name="Ha C.M."/>
            <person name="Edsinger-Gonzales E."/>
            <person name="Grimwood J."/>
            <person name="Schmutz J."/>
            <person name="Rabbi I.Y."/>
            <person name="Egesi C."/>
            <person name="Nauluvula P."/>
            <person name="Lebot V."/>
            <person name="Ndunguru J."/>
            <person name="Mkamilo G."/>
            <person name="Bart R.S."/>
            <person name="Setter T.L."/>
            <person name="Gleadow R.M."/>
            <person name="Kulakow P."/>
            <person name="Ferguson M.E."/>
            <person name="Rounsley S."/>
            <person name="Rokhsar D.S."/>
        </authorList>
    </citation>
    <scope>NUCLEOTIDE SEQUENCE [LARGE SCALE GENOMIC DNA]</scope>
    <source>
        <strain evidence="2">cv. AM560-2</strain>
    </source>
</reference>
<keyword evidence="2" id="KW-1185">Reference proteome</keyword>
<dbReference type="Proteomes" id="UP000091857">
    <property type="component" value="Chromosome 16"/>
</dbReference>
<name>A0ACB7G5P1_MANES</name>
<gene>
    <name evidence="1" type="ORF">MANES_16G009900v8</name>
</gene>
<accession>A0ACB7G5P1</accession>